<feature type="compositionally biased region" description="Basic and acidic residues" evidence="1">
    <location>
        <begin position="12"/>
        <end position="22"/>
    </location>
</feature>
<dbReference type="AlphaFoldDB" id="A0AAE1G7S4"/>
<dbReference type="EMBL" id="JAWQEG010000584">
    <property type="protein sequence ID" value="KAK3888133.1"/>
    <property type="molecule type" value="Genomic_DNA"/>
</dbReference>
<keyword evidence="3" id="KW-1185">Reference proteome</keyword>
<comment type="caution">
    <text evidence="2">The sequence shown here is derived from an EMBL/GenBank/DDBJ whole genome shotgun (WGS) entry which is preliminary data.</text>
</comment>
<gene>
    <name evidence="2" type="ORF">Pcinc_007778</name>
</gene>
<sequence>MARVSRSNTRCGEWRSGEHDVEVESGPRGMASGVVELRNLESGPAATRGLESGVVGLRNLESGPRATRGVESGVVKLWILESRLGATCGLESGVARTLVEACVDVLPLVEIGVFGNAIKSIRKGC</sequence>
<accession>A0AAE1G7S4</accession>
<feature type="region of interest" description="Disordered" evidence="1">
    <location>
        <begin position="1"/>
        <end position="28"/>
    </location>
</feature>
<protein>
    <submittedName>
        <fullName evidence="2">Uncharacterized protein</fullName>
    </submittedName>
</protein>
<dbReference type="Proteomes" id="UP001286313">
    <property type="component" value="Unassembled WGS sequence"/>
</dbReference>
<feature type="compositionally biased region" description="Polar residues" evidence="1">
    <location>
        <begin position="1"/>
        <end position="10"/>
    </location>
</feature>
<evidence type="ECO:0000313" key="2">
    <source>
        <dbReference type="EMBL" id="KAK3888133.1"/>
    </source>
</evidence>
<evidence type="ECO:0000256" key="1">
    <source>
        <dbReference type="SAM" id="MobiDB-lite"/>
    </source>
</evidence>
<organism evidence="2 3">
    <name type="scientific">Petrolisthes cinctipes</name>
    <name type="common">Flat porcelain crab</name>
    <dbReference type="NCBI Taxonomy" id="88211"/>
    <lineage>
        <taxon>Eukaryota</taxon>
        <taxon>Metazoa</taxon>
        <taxon>Ecdysozoa</taxon>
        <taxon>Arthropoda</taxon>
        <taxon>Crustacea</taxon>
        <taxon>Multicrustacea</taxon>
        <taxon>Malacostraca</taxon>
        <taxon>Eumalacostraca</taxon>
        <taxon>Eucarida</taxon>
        <taxon>Decapoda</taxon>
        <taxon>Pleocyemata</taxon>
        <taxon>Anomura</taxon>
        <taxon>Galatheoidea</taxon>
        <taxon>Porcellanidae</taxon>
        <taxon>Petrolisthes</taxon>
    </lineage>
</organism>
<evidence type="ECO:0000313" key="3">
    <source>
        <dbReference type="Proteomes" id="UP001286313"/>
    </source>
</evidence>
<reference evidence="2" key="1">
    <citation type="submission" date="2023-10" db="EMBL/GenBank/DDBJ databases">
        <title>Genome assemblies of two species of porcelain crab, Petrolisthes cinctipes and Petrolisthes manimaculis (Anomura: Porcellanidae).</title>
        <authorList>
            <person name="Angst P."/>
        </authorList>
    </citation>
    <scope>NUCLEOTIDE SEQUENCE</scope>
    <source>
        <strain evidence="2">PB745_01</strain>
        <tissue evidence="2">Gill</tissue>
    </source>
</reference>
<name>A0AAE1G7S4_PETCI</name>
<proteinExistence type="predicted"/>